<feature type="transmembrane region" description="Helical" evidence="10">
    <location>
        <begin position="806"/>
        <end position="828"/>
    </location>
</feature>
<feature type="transmembrane region" description="Helical" evidence="10">
    <location>
        <begin position="730"/>
        <end position="753"/>
    </location>
</feature>
<evidence type="ECO:0000313" key="13">
    <source>
        <dbReference type="Proteomes" id="UP000622797"/>
    </source>
</evidence>
<dbReference type="InterPro" id="IPR036047">
    <property type="entry name" value="F-box-like_dom_sf"/>
</dbReference>
<dbReference type="GO" id="GO:0000329">
    <property type="term" value="C:fungal-type vacuole membrane"/>
    <property type="evidence" value="ECO:0007669"/>
    <property type="project" value="TreeGrafter"/>
</dbReference>
<evidence type="ECO:0000256" key="9">
    <source>
        <dbReference type="ARBA" id="ARBA00039330"/>
    </source>
</evidence>
<keyword evidence="5 10" id="KW-0812">Transmembrane</keyword>
<dbReference type="GO" id="GO:0022857">
    <property type="term" value="F:transmembrane transporter activity"/>
    <property type="evidence" value="ECO:0007669"/>
    <property type="project" value="InterPro"/>
</dbReference>
<evidence type="ECO:0000313" key="12">
    <source>
        <dbReference type="EMBL" id="KAF4968178.1"/>
    </source>
</evidence>
<feature type="transmembrane region" description="Helical" evidence="10">
    <location>
        <begin position="1118"/>
        <end position="1136"/>
    </location>
</feature>
<keyword evidence="7 10" id="KW-0472">Membrane</keyword>
<evidence type="ECO:0000256" key="1">
    <source>
        <dbReference type="ARBA" id="ARBA00004128"/>
    </source>
</evidence>
<comment type="subcellular location">
    <subcellularLocation>
        <location evidence="1">Vacuole membrane</location>
        <topology evidence="1">Multi-pass membrane protein</topology>
    </subcellularLocation>
</comment>
<accession>A0A8H4XAM8</accession>
<dbReference type="InterPro" id="IPR011701">
    <property type="entry name" value="MFS"/>
</dbReference>
<feature type="transmembrane region" description="Helical" evidence="10">
    <location>
        <begin position="690"/>
        <end position="710"/>
    </location>
</feature>
<feature type="transmembrane region" description="Helical" evidence="10">
    <location>
        <begin position="1030"/>
        <end position="1058"/>
    </location>
</feature>
<dbReference type="CDD" id="cd17354">
    <property type="entry name" value="MFS_Mch1p_like"/>
    <property type="match status" value="1"/>
</dbReference>
<evidence type="ECO:0000256" key="2">
    <source>
        <dbReference type="ARBA" id="ARBA00008335"/>
    </source>
</evidence>
<evidence type="ECO:0000256" key="4">
    <source>
        <dbReference type="ARBA" id="ARBA00022554"/>
    </source>
</evidence>
<dbReference type="PROSITE" id="PS50181">
    <property type="entry name" value="FBOX"/>
    <property type="match status" value="1"/>
</dbReference>
<evidence type="ECO:0000256" key="5">
    <source>
        <dbReference type="ARBA" id="ARBA00022692"/>
    </source>
</evidence>
<reference evidence="12" key="1">
    <citation type="journal article" date="2020" name="BMC Genomics">
        <title>Correction to: Identification and distribution of gene clusters required for synthesis of sphingolipid metabolism inhibitors in diverse species of the filamentous fungus Fusarium.</title>
        <authorList>
            <person name="Kim H.S."/>
            <person name="Lohmar J.M."/>
            <person name="Busman M."/>
            <person name="Brown D.W."/>
            <person name="Naumann T.A."/>
            <person name="Divon H.H."/>
            <person name="Lysoe E."/>
            <person name="Uhlig S."/>
            <person name="Proctor R.H."/>
        </authorList>
    </citation>
    <scope>NUCLEOTIDE SEQUENCE</scope>
    <source>
        <strain evidence="12">NRRL 20472</strain>
    </source>
</reference>
<reference evidence="12" key="2">
    <citation type="submission" date="2020-05" db="EMBL/GenBank/DDBJ databases">
        <authorList>
            <person name="Kim H.-S."/>
            <person name="Proctor R.H."/>
            <person name="Brown D.W."/>
        </authorList>
    </citation>
    <scope>NUCLEOTIDE SEQUENCE</scope>
    <source>
        <strain evidence="12">NRRL 20472</strain>
    </source>
</reference>
<keyword evidence="4" id="KW-0926">Vacuole</keyword>
<keyword evidence="3" id="KW-0813">Transport</keyword>
<dbReference type="InterPro" id="IPR001810">
    <property type="entry name" value="F-box_dom"/>
</dbReference>
<proteinExistence type="inferred from homology"/>
<keyword evidence="8" id="KW-0325">Glycoprotein</keyword>
<dbReference type="AlphaFoldDB" id="A0A8H4XAM8"/>
<comment type="similarity">
    <text evidence="2">Belongs to the major facilitator superfamily.</text>
</comment>
<name>A0A8H4XAM8_9HYPO</name>
<dbReference type="PANTHER" id="PTHR21576">
    <property type="entry name" value="UNCHARACTERIZED NODULIN-LIKE PROTEIN"/>
    <property type="match status" value="1"/>
</dbReference>
<evidence type="ECO:0000259" key="11">
    <source>
        <dbReference type="PROSITE" id="PS50181"/>
    </source>
</evidence>
<dbReference type="SMART" id="SM00256">
    <property type="entry name" value="FBOX"/>
    <property type="match status" value="1"/>
</dbReference>
<evidence type="ECO:0000256" key="8">
    <source>
        <dbReference type="ARBA" id="ARBA00023180"/>
    </source>
</evidence>
<keyword evidence="13" id="KW-1185">Reference proteome</keyword>
<organism evidence="12 13">
    <name type="scientific">Fusarium sarcochroum</name>
    <dbReference type="NCBI Taxonomy" id="1208366"/>
    <lineage>
        <taxon>Eukaryota</taxon>
        <taxon>Fungi</taxon>
        <taxon>Dikarya</taxon>
        <taxon>Ascomycota</taxon>
        <taxon>Pezizomycotina</taxon>
        <taxon>Sordariomycetes</taxon>
        <taxon>Hypocreomycetidae</taxon>
        <taxon>Hypocreales</taxon>
        <taxon>Nectriaceae</taxon>
        <taxon>Fusarium</taxon>
        <taxon>Fusarium lateritium species complex</taxon>
    </lineage>
</organism>
<feature type="transmembrane region" description="Helical" evidence="10">
    <location>
        <begin position="765"/>
        <end position="786"/>
    </location>
</feature>
<dbReference type="Proteomes" id="UP000622797">
    <property type="component" value="Unassembled WGS sequence"/>
</dbReference>
<feature type="transmembrane region" description="Helical" evidence="10">
    <location>
        <begin position="659"/>
        <end position="683"/>
    </location>
</feature>
<comment type="caution">
    <text evidence="12">The sequence shown here is derived from an EMBL/GenBank/DDBJ whole genome shotgun (WGS) entry which is preliminary data.</text>
</comment>
<evidence type="ECO:0000256" key="10">
    <source>
        <dbReference type="SAM" id="Phobius"/>
    </source>
</evidence>
<dbReference type="EMBL" id="JABEXW010000205">
    <property type="protein sequence ID" value="KAF4968178.1"/>
    <property type="molecule type" value="Genomic_DNA"/>
</dbReference>
<feature type="domain" description="F-box" evidence="11">
    <location>
        <begin position="48"/>
        <end position="94"/>
    </location>
</feature>
<evidence type="ECO:0000256" key="6">
    <source>
        <dbReference type="ARBA" id="ARBA00022989"/>
    </source>
</evidence>
<dbReference type="SUPFAM" id="SSF103473">
    <property type="entry name" value="MFS general substrate transporter"/>
    <property type="match status" value="1"/>
</dbReference>
<dbReference type="InterPro" id="IPR036259">
    <property type="entry name" value="MFS_trans_sf"/>
</dbReference>
<protein>
    <recommendedName>
        <fullName evidence="9">Probable transporter MCH1</fullName>
    </recommendedName>
</protein>
<feature type="transmembrane region" description="Helical" evidence="10">
    <location>
        <begin position="1001"/>
        <end position="1024"/>
    </location>
</feature>
<dbReference type="Pfam" id="PF12937">
    <property type="entry name" value="F-box-like"/>
    <property type="match status" value="1"/>
</dbReference>
<feature type="transmembrane region" description="Helical" evidence="10">
    <location>
        <begin position="624"/>
        <end position="647"/>
    </location>
</feature>
<dbReference type="Gene3D" id="1.20.1250.20">
    <property type="entry name" value="MFS general substrate transporter like domains"/>
    <property type="match status" value="1"/>
</dbReference>
<dbReference type="OrthoDB" id="199930at2759"/>
<feature type="transmembrane region" description="Helical" evidence="10">
    <location>
        <begin position="1065"/>
        <end position="1085"/>
    </location>
</feature>
<sequence length="1149" mass="128109">MNTKSANEAPNLKLDISRREAIDRLFADLSPWDILYLRRKIRDTTITLATIDDLPLELICTILSYLDFDDYRTCTWVCRKWTAIWAQGAVITRAMRQFFPGLLSSYPETPARQVYPLAVKKHLKWRQPHCKYTWIPWNLGASDIFKDLPEFAPDEKVPAEVFWPFLYNKDKLAWQPRPTWVIIDDLRTQKRQRFVLPRSGMTGAQCQIAAVNDQLLVLLELRGTDRTAHVVNLATREWKALTLPARLEHAYVDSKTVSIVTEIGQILLFTWGGKMVQLDLSQIEYRPAGSNSMFGGVPKVLPHPTQDNVIFAVWAFSHEYRDKRLCSFAVVKFEDGQAVWQTTESIPNPLQNPQRHCEEVIWLTLSFTCRKSDNDGTFSLGLYRIQGAEKAKLELCPCCEPRKRKGDWGAVTFNVLTQTFSHHDYLSLRPDILWDGEPYEALVYRNAMKLADAHLWNNDLLLAATTTDDHDTTDVHMQTIHPAGSHKATSPQWLPVRLRDATQSHRTQVFQDDDFVVVPTRGGMALFEPSESRSAGMMSDTVDQTLIFISAYFLYLRHDHDLTTSSFNSYNLTMSSPAADDATPASRLIDADQISTRSSSYASDNDSISETRESRRKAKHAIRLTAFISANIIALACGSIVVFSLYAPLLQSRLHYTQFQVNAVAIAGSVALYLPISLIGYICDRVGLKPLALTGGILFGAGYGTAAVVYRNLDLEYRSHPHYRVDGDWSLPFMMFAFVCVGIATCSLYMAAVSSCAKNFGKGRYRGLALATPITCFGLSPMWLSQAGTRLFTETRPDGSKGDLDVFRFFVFLAILTFAMGILGTFTLRVVDEDDLIDEAIEELEQSGLLDGSSLLGRSERNYGAASTHGDEMENSALLDPSKDDAKWKKNWVLNAETRSFLADRTMWPFALAFLLIVGPGEAFINNLGTIIGTLTPPEMEGLSHRTSAATHVSIFGVTNTASRIFIGTLTDLLAPYPQTQHVQAPQTRSAVSSRFSISRVAFMAFFATLLSLGLLILASGLVQNHAERFWLVSGLVGAGYGAIFSLTPLMVTIIWGVENFATNYGIIGMLPAAGSTFWGLIYSATYQNGANNSKAAPGDGEQDDLFCYGEQCYAPTYWAETITVWVAVGLLIYAWKGRGGWAQRGIVI</sequence>
<keyword evidence="6 10" id="KW-1133">Transmembrane helix</keyword>
<evidence type="ECO:0000256" key="7">
    <source>
        <dbReference type="ARBA" id="ARBA00023136"/>
    </source>
</evidence>
<gene>
    <name evidence="12" type="ORF">FSARC_4368</name>
</gene>
<dbReference type="Gene3D" id="1.20.1280.50">
    <property type="match status" value="1"/>
</dbReference>
<evidence type="ECO:0000256" key="3">
    <source>
        <dbReference type="ARBA" id="ARBA00022448"/>
    </source>
</evidence>
<dbReference type="PANTHER" id="PTHR21576:SF45">
    <property type="entry name" value="TRANSPORTER MCH1-RELATED"/>
    <property type="match status" value="1"/>
</dbReference>
<dbReference type="Pfam" id="PF07690">
    <property type="entry name" value="MFS_1"/>
    <property type="match status" value="1"/>
</dbReference>
<dbReference type="SUPFAM" id="SSF81383">
    <property type="entry name" value="F-box domain"/>
    <property type="match status" value="1"/>
</dbReference>